<keyword evidence="4" id="KW-0496">Mitochondrion</keyword>
<dbReference type="GO" id="GO:0005763">
    <property type="term" value="C:mitochondrial small ribosomal subunit"/>
    <property type="evidence" value="ECO:0007669"/>
    <property type="project" value="TreeGrafter"/>
</dbReference>
<evidence type="ECO:0000256" key="2">
    <source>
        <dbReference type="ARBA" id="ARBA00022946"/>
    </source>
</evidence>
<keyword evidence="2" id="KW-0809">Transit peptide</keyword>
<dbReference type="InterPro" id="IPR036870">
    <property type="entry name" value="Ribosomal_bS18_sf"/>
</dbReference>
<accession>A0A1B6GA39</accession>
<evidence type="ECO:0000256" key="5">
    <source>
        <dbReference type="ARBA" id="ARBA00023274"/>
    </source>
</evidence>
<evidence type="ECO:0000256" key="4">
    <source>
        <dbReference type="ARBA" id="ARBA00023128"/>
    </source>
</evidence>
<evidence type="ECO:0000256" key="1">
    <source>
        <dbReference type="ARBA" id="ARBA00004173"/>
    </source>
</evidence>
<organism evidence="8">
    <name type="scientific">Cuerna arida</name>
    <dbReference type="NCBI Taxonomy" id="1464854"/>
    <lineage>
        <taxon>Eukaryota</taxon>
        <taxon>Metazoa</taxon>
        <taxon>Ecdysozoa</taxon>
        <taxon>Arthropoda</taxon>
        <taxon>Hexapoda</taxon>
        <taxon>Insecta</taxon>
        <taxon>Pterygota</taxon>
        <taxon>Neoptera</taxon>
        <taxon>Paraneoptera</taxon>
        <taxon>Hemiptera</taxon>
        <taxon>Auchenorrhyncha</taxon>
        <taxon>Membracoidea</taxon>
        <taxon>Cicadellidae</taxon>
        <taxon>Cicadellinae</taxon>
        <taxon>Proconiini</taxon>
        <taxon>Cuerna</taxon>
    </lineage>
</organism>
<evidence type="ECO:0000256" key="3">
    <source>
        <dbReference type="ARBA" id="ARBA00022980"/>
    </source>
</evidence>
<dbReference type="PANTHER" id="PTHR13479:SF66">
    <property type="entry name" value="LARGE RIBOSOMAL SUBUNIT PROTEIN ML66"/>
    <property type="match status" value="1"/>
</dbReference>
<sequence>MFSIFKGRNIYFSTYKVFHDNVRIQNLQRKFSLSATNRLKTIVESQEGKTLVIEGVISPSTREKVLVKTDPEIKACPLCRLNLNVKHTDVLILSQFVRQDGCMLPKRITGLCSVQQKRVSYMVTMAHKAGLMGKFKPPKADTNPSHRNQWKKFNTYFDETTIKPPKLFLYMKYKQKIEDFKKNQAENS</sequence>
<proteinExistence type="inferred from homology"/>
<evidence type="ECO:0000256" key="6">
    <source>
        <dbReference type="ARBA" id="ARBA00061060"/>
    </source>
</evidence>
<evidence type="ECO:0000313" key="8">
    <source>
        <dbReference type="EMBL" id="JAS59153.1"/>
    </source>
</evidence>
<dbReference type="GO" id="GO:0003735">
    <property type="term" value="F:structural constituent of ribosome"/>
    <property type="evidence" value="ECO:0007669"/>
    <property type="project" value="InterPro"/>
</dbReference>
<dbReference type="Gene3D" id="4.10.640.10">
    <property type="entry name" value="Ribosomal protein S18"/>
    <property type="match status" value="1"/>
</dbReference>
<dbReference type="SUPFAM" id="SSF46911">
    <property type="entry name" value="Ribosomal protein S18"/>
    <property type="match status" value="1"/>
</dbReference>
<comment type="similarity">
    <text evidence="6">Belongs to the bacterial ribosomal protein bS18 family. Mitochondrion-specific ribosomal protein mL66 subfamily.</text>
</comment>
<gene>
    <name evidence="8" type="ORF">g.18133</name>
</gene>
<protein>
    <recommendedName>
        <fullName evidence="7">Large ribosomal subunit protein mL66</fullName>
    </recommendedName>
</protein>
<dbReference type="PANTHER" id="PTHR13479">
    <property type="entry name" value="30S RIBOSOMAL PROTEIN S18"/>
    <property type="match status" value="1"/>
</dbReference>
<dbReference type="FunFam" id="4.10.640.10:FF:000011">
    <property type="entry name" value="28S ribosomal protein S18a, mitochondrial"/>
    <property type="match status" value="1"/>
</dbReference>
<keyword evidence="3" id="KW-0689">Ribosomal protein</keyword>
<dbReference type="GO" id="GO:0005743">
    <property type="term" value="C:mitochondrial inner membrane"/>
    <property type="evidence" value="ECO:0007669"/>
    <property type="project" value="UniProtKB-ARBA"/>
</dbReference>
<name>A0A1B6GA39_9HEMI</name>
<dbReference type="InterPro" id="IPR001648">
    <property type="entry name" value="Ribosomal_bS18"/>
</dbReference>
<evidence type="ECO:0000256" key="7">
    <source>
        <dbReference type="ARBA" id="ARBA00071652"/>
    </source>
</evidence>
<dbReference type="EMBL" id="GECZ01010616">
    <property type="protein sequence ID" value="JAS59153.1"/>
    <property type="molecule type" value="Transcribed_RNA"/>
</dbReference>
<reference evidence="8" key="1">
    <citation type="submission" date="2015-11" db="EMBL/GenBank/DDBJ databases">
        <title>De novo transcriptome assembly of four potential Pierce s Disease insect vectors from Arizona vineyards.</title>
        <authorList>
            <person name="Tassone E.E."/>
        </authorList>
    </citation>
    <scope>NUCLEOTIDE SEQUENCE</scope>
</reference>
<dbReference type="Pfam" id="PF01084">
    <property type="entry name" value="Ribosomal_S18"/>
    <property type="match status" value="1"/>
</dbReference>
<dbReference type="GO" id="GO:0070181">
    <property type="term" value="F:small ribosomal subunit rRNA binding"/>
    <property type="evidence" value="ECO:0007669"/>
    <property type="project" value="TreeGrafter"/>
</dbReference>
<keyword evidence="5" id="KW-0687">Ribonucleoprotein</keyword>
<dbReference type="AlphaFoldDB" id="A0A1B6GA39"/>
<comment type="subcellular location">
    <subcellularLocation>
        <location evidence="1">Mitochondrion</location>
    </subcellularLocation>
</comment>
<dbReference type="GO" id="GO:0032543">
    <property type="term" value="P:mitochondrial translation"/>
    <property type="evidence" value="ECO:0007669"/>
    <property type="project" value="TreeGrafter"/>
</dbReference>